<accession>A0A3M7S4D0</accession>
<evidence type="ECO:0000313" key="1">
    <source>
        <dbReference type="EMBL" id="RNA30674.1"/>
    </source>
</evidence>
<name>A0A3M7S4D0_BRAPC</name>
<dbReference type="AlphaFoldDB" id="A0A3M7S4D0"/>
<sequence>MNCGQRENFLVNRIIPVWNKLPHSVVNSPSKNTFKANYDKHRNSAAAIVCLRILAVAMFQTDFTLQALLNTVNTFILESFVLCNK</sequence>
<dbReference type="EMBL" id="REGN01002059">
    <property type="protein sequence ID" value="RNA30674.1"/>
    <property type="molecule type" value="Genomic_DNA"/>
</dbReference>
<gene>
    <name evidence="1" type="ORF">BpHYR1_017613</name>
</gene>
<reference evidence="1 2" key="1">
    <citation type="journal article" date="2018" name="Sci. Rep.">
        <title>Genomic signatures of local adaptation to the degree of environmental predictability in rotifers.</title>
        <authorList>
            <person name="Franch-Gras L."/>
            <person name="Hahn C."/>
            <person name="Garcia-Roger E.M."/>
            <person name="Carmona M.J."/>
            <person name="Serra M."/>
            <person name="Gomez A."/>
        </authorList>
    </citation>
    <scope>NUCLEOTIDE SEQUENCE [LARGE SCALE GENOMIC DNA]</scope>
    <source>
        <strain evidence="1">HYR1</strain>
    </source>
</reference>
<proteinExistence type="predicted"/>
<keyword evidence="2" id="KW-1185">Reference proteome</keyword>
<comment type="caution">
    <text evidence="1">The sequence shown here is derived from an EMBL/GenBank/DDBJ whole genome shotgun (WGS) entry which is preliminary data.</text>
</comment>
<evidence type="ECO:0000313" key="2">
    <source>
        <dbReference type="Proteomes" id="UP000276133"/>
    </source>
</evidence>
<protein>
    <submittedName>
        <fullName evidence="1">Uncharacterized protein</fullName>
    </submittedName>
</protein>
<organism evidence="1 2">
    <name type="scientific">Brachionus plicatilis</name>
    <name type="common">Marine rotifer</name>
    <name type="synonym">Brachionus muelleri</name>
    <dbReference type="NCBI Taxonomy" id="10195"/>
    <lineage>
        <taxon>Eukaryota</taxon>
        <taxon>Metazoa</taxon>
        <taxon>Spiralia</taxon>
        <taxon>Gnathifera</taxon>
        <taxon>Rotifera</taxon>
        <taxon>Eurotatoria</taxon>
        <taxon>Monogononta</taxon>
        <taxon>Pseudotrocha</taxon>
        <taxon>Ploima</taxon>
        <taxon>Brachionidae</taxon>
        <taxon>Brachionus</taxon>
    </lineage>
</organism>
<dbReference type="Proteomes" id="UP000276133">
    <property type="component" value="Unassembled WGS sequence"/>
</dbReference>